<evidence type="ECO:0000256" key="4">
    <source>
        <dbReference type="ARBA" id="ARBA00022729"/>
    </source>
</evidence>
<evidence type="ECO:0000256" key="5">
    <source>
        <dbReference type="ARBA" id="ARBA00022801"/>
    </source>
</evidence>
<feature type="domain" description="Glycoside hydrolase family 29 N-terminal" evidence="8">
    <location>
        <begin position="10"/>
        <end position="327"/>
    </location>
</feature>
<accession>A0A174IYT0</accession>
<dbReference type="GO" id="GO:0016139">
    <property type="term" value="P:glycoside catabolic process"/>
    <property type="evidence" value="ECO:0007669"/>
    <property type="project" value="TreeGrafter"/>
</dbReference>
<dbReference type="PIRSF" id="PIRSF001092">
    <property type="entry name" value="Alpha-L-fucosidase"/>
    <property type="match status" value="1"/>
</dbReference>
<evidence type="ECO:0000256" key="1">
    <source>
        <dbReference type="ARBA" id="ARBA00004071"/>
    </source>
</evidence>
<dbReference type="RefSeq" id="WP_055154605.1">
    <property type="nucleotide sequence ID" value="NZ_CYZU01000042.1"/>
</dbReference>
<dbReference type="SUPFAM" id="SSF51445">
    <property type="entry name" value="(Trans)glycosidases"/>
    <property type="match status" value="1"/>
</dbReference>
<keyword evidence="4" id="KW-0732">Signal</keyword>
<reference evidence="9 10" key="1">
    <citation type="submission" date="2015-09" db="EMBL/GenBank/DDBJ databases">
        <authorList>
            <consortium name="Pathogen Informatics"/>
        </authorList>
    </citation>
    <scope>NUCLEOTIDE SEQUENCE [LARGE SCALE GENOMIC DNA]</scope>
    <source>
        <strain evidence="9 10">2789STDY5834876</strain>
    </source>
</reference>
<evidence type="ECO:0000256" key="3">
    <source>
        <dbReference type="ARBA" id="ARBA00012662"/>
    </source>
</evidence>
<dbReference type="GO" id="GO:0005764">
    <property type="term" value="C:lysosome"/>
    <property type="evidence" value="ECO:0007669"/>
    <property type="project" value="TreeGrafter"/>
</dbReference>
<sequence>MIKNFEWPDDYGNPEWFMEDRFGLFIHFGLFSAAARHEWVMTLEQIGKDGYQKYFDNFNPDLLDAREWAKKAKAAGFKYAVLTAKHHEGFALWDTALSDYKITNTAYGRDLVKEYTEAFRAEGLQVGLYFSLIDWNHPDFLVDGYHPERNNKEYIENHPGDMESYTKFMHGQVRELLTNYGKIDYLWFDFSYANRDWGDSVGKGREDWKSEDLEKMILSLQPDIILNDRLDLGRGVGTPEQYQRNARMESGKKQLVWEACQTLNGSWGYDRDNLDWKTPEMVTKLLIDTVSKGGNMLLNIGPNARGEWDAKTEEILNRVGEWMWLHGRAIYGCGASEYDAPADARFTQNGNRLYLHLFSWPYRTLLIEKLGGKVAYAQLVHDNSEIKYIQDEGLSGKRKSHKDLNAEVTEIHIKDKFEDNSLLVTLPVQRPDVLVPVIEFILKD</sequence>
<dbReference type="AlphaFoldDB" id="A0A174IYT0"/>
<dbReference type="Proteomes" id="UP000095544">
    <property type="component" value="Unassembled WGS sequence"/>
</dbReference>
<dbReference type="STRING" id="39482.ERS852491_03675"/>
<dbReference type="PRINTS" id="PR00741">
    <property type="entry name" value="GLHYDRLASE29"/>
</dbReference>
<gene>
    <name evidence="9" type="ORF">ERS852491_03675</name>
</gene>
<keyword evidence="6" id="KW-0326">Glycosidase</keyword>
<proteinExistence type="inferred from homology"/>
<dbReference type="Gene3D" id="3.20.20.80">
    <property type="entry name" value="Glycosidases"/>
    <property type="match status" value="1"/>
</dbReference>
<organism evidence="9 10">
    <name type="scientific">Faecalicatena contorta</name>
    <dbReference type="NCBI Taxonomy" id="39482"/>
    <lineage>
        <taxon>Bacteria</taxon>
        <taxon>Bacillati</taxon>
        <taxon>Bacillota</taxon>
        <taxon>Clostridia</taxon>
        <taxon>Lachnospirales</taxon>
        <taxon>Lachnospiraceae</taxon>
        <taxon>Faecalicatena</taxon>
    </lineage>
</organism>
<evidence type="ECO:0000313" key="10">
    <source>
        <dbReference type="Proteomes" id="UP000095544"/>
    </source>
</evidence>
<dbReference type="InterPro" id="IPR000933">
    <property type="entry name" value="Glyco_hydro_29"/>
</dbReference>
<dbReference type="InterPro" id="IPR017853">
    <property type="entry name" value="GH"/>
</dbReference>
<evidence type="ECO:0000313" key="9">
    <source>
        <dbReference type="EMBL" id="CUO90498.1"/>
    </source>
</evidence>
<dbReference type="Pfam" id="PF01120">
    <property type="entry name" value="Alpha_L_fucos"/>
    <property type="match status" value="1"/>
</dbReference>
<dbReference type="EC" id="3.2.1.51" evidence="3"/>
<dbReference type="GO" id="GO:0006004">
    <property type="term" value="P:fucose metabolic process"/>
    <property type="evidence" value="ECO:0007669"/>
    <property type="project" value="InterPro"/>
</dbReference>
<evidence type="ECO:0000256" key="7">
    <source>
        <dbReference type="PIRSR" id="PIRSR001092-1"/>
    </source>
</evidence>
<feature type="site" description="May be important for catalysis" evidence="7">
    <location>
        <position position="260"/>
    </location>
</feature>
<keyword evidence="5" id="KW-0378">Hydrolase</keyword>
<name>A0A174IYT0_9FIRM</name>
<dbReference type="OrthoDB" id="107551at2"/>
<dbReference type="GO" id="GO:0004560">
    <property type="term" value="F:alpha-L-fucosidase activity"/>
    <property type="evidence" value="ECO:0007669"/>
    <property type="project" value="InterPro"/>
</dbReference>
<dbReference type="PANTHER" id="PTHR10030:SF37">
    <property type="entry name" value="ALPHA-L-FUCOSIDASE-RELATED"/>
    <property type="match status" value="1"/>
</dbReference>
<dbReference type="PANTHER" id="PTHR10030">
    <property type="entry name" value="ALPHA-L-FUCOSIDASE"/>
    <property type="match status" value="1"/>
</dbReference>
<dbReference type="InterPro" id="IPR057739">
    <property type="entry name" value="Glyco_hydro_29_N"/>
</dbReference>
<dbReference type="EMBL" id="CYZU01000042">
    <property type="protein sequence ID" value="CUO90498.1"/>
    <property type="molecule type" value="Genomic_DNA"/>
</dbReference>
<evidence type="ECO:0000259" key="8">
    <source>
        <dbReference type="Pfam" id="PF01120"/>
    </source>
</evidence>
<evidence type="ECO:0000256" key="6">
    <source>
        <dbReference type="ARBA" id="ARBA00023295"/>
    </source>
</evidence>
<dbReference type="InterPro" id="IPR016286">
    <property type="entry name" value="FUC_metazoa-typ"/>
</dbReference>
<comment type="similarity">
    <text evidence="2">Belongs to the glycosyl hydrolase 29 family.</text>
</comment>
<comment type="function">
    <text evidence="1">Alpha-L-fucosidase is responsible for hydrolyzing the alpha-1,6-linked fucose joined to the reducing-end N-acetylglucosamine of the carbohydrate moieties of glycoproteins.</text>
</comment>
<evidence type="ECO:0000256" key="2">
    <source>
        <dbReference type="ARBA" id="ARBA00007951"/>
    </source>
</evidence>
<protein>
    <recommendedName>
        <fullName evidence="3">alpha-L-fucosidase</fullName>
        <ecNumber evidence="3">3.2.1.51</ecNumber>
    </recommendedName>
</protein>
<dbReference type="SMART" id="SM00812">
    <property type="entry name" value="Alpha_L_fucos"/>
    <property type="match status" value="1"/>
</dbReference>